<evidence type="ECO:0000313" key="2">
    <source>
        <dbReference type="Proteomes" id="UP000766595"/>
    </source>
</evidence>
<accession>A0A947D9W6</accession>
<organism evidence="1 2">
    <name type="scientific">Prosthecodimorpha staleyi</name>
    <dbReference type="NCBI Taxonomy" id="2840188"/>
    <lineage>
        <taxon>Bacteria</taxon>
        <taxon>Pseudomonadati</taxon>
        <taxon>Pseudomonadota</taxon>
        <taxon>Alphaproteobacteria</taxon>
        <taxon>Hyphomicrobiales</taxon>
        <taxon>Ancalomicrobiaceae</taxon>
        <taxon>Prosthecodimorpha</taxon>
    </lineage>
</organism>
<dbReference type="Pfam" id="PF05593">
    <property type="entry name" value="RHS_repeat"/>
    <property type="match status" value="1"/>
</dbReference>
<sequence>MSLFPVFPDGDAVGTPAAPVTYDAAGRLLSIPGHVASFTYDAAGRTLRATYANGVTTDFTYSTARGWLDRVLTANGATVIEDKTYTRDPGGRITQARSTTAKEDWNYGYDTLGQAIMPATPNRKAAAGSISAGDGRCLSSSRSAAVPIRILAATGCQT</sequence>
<dbReference type="EMBL" id="JAHHZF010000007">
    <property type="protein sequence ID" value="MBT9290947.1"/>
    <property type="molecule type" value="Genomic_DNA"/>
</dbReference>
<keyword evidence="2" id="KW-1185">Reference proteome</keyword>
<comment type="caution">
    <text evidence="1">The sequence shown here is derived from an EMBL/GenBank/DDBJ whole genome shotgun (WGS) entry which is preliminary data.</text>
</comment>
<evidence type="ECO:0000313" key="1">
    <source>
        <dbReference type="EMBL" id="MBT9290947.1"/>
    </source>
</evidence>
<proteinExistence type="predicted"/>
<evidence type="ECO:0008006" key="3">
    <source>
        <dbReference type="Google" id="ProtNLM"/>
    </source>
</evidence>
<reference evidence="1 2" key="1">
    <citation type="submission" date="2021-06" db="EMBL/GenBank/DDBJ databases">
        <authorList>
            <person name="Grouzdev D.S."/>
            <person name="Koziaeva V."/>
        </authorList>
    </citation>
    <scope>NUCLEOTIDE SEQUENCE [LARGE SCALE GENOMIC DNA]</scope>
    <source>
        <strain evidence="1 2">22</strain>
    </source>
</reference>
<name>A0A947D9W6_9HYPH</name>
<protein>
    <recommendedName>
        <fullName evidence="3">RHS repeat protein</fullName>
    </recommendedName>
</protein>
<dbReference type="InterPro" id="IPR031325">
    <property type="entry name" value="RHS_repeat"/>
</dbReference>
<dbReference type="Gene3D" id="2.180.10.10">
    <property type="entry name" value="RHS repeat-associated core"/>
    <property type="match status" value="1"/>
</dbReference>
<dbReference type="Proteomes" id="UP000766595">
    <property type="component" value="Unassembled WGS sequence"/>
</dbReference>
<gene>
    <name evidence="1" type="ORF">KL771_15885</name>
</gene>
<dbReference type="AlphaFoldDB" id="A0A947D9W6"/>
<dbReference type="RefSeq" id="WP_390866970.1">
    <property type="nucleotide sequence ID" value="NZ_JAHHZF010000007.1"/>
</dbReference>